<gene>
    <name evidence="1" type="ORF">UPYG_G00006970</name>
</gene>
<dbReference type="PANTHER" id="PTHR31751:SF7">
    <property type="entry name" value="THAP-TYPE DOMAIN-CONTAINING PROTEIN"/>
    <property type="match status" value="1"/>
</dbReference>
<protein>
    <submittedName>
        <fullName evidence="1">Uncharacterized protein</fullName>
    </submittedName>
</protein>
<name>A0ABD0XHY6_UMBPY</name>
<dbReference type="AlphaFoldDB" id="A0ABD0XHY6"/>
<dbReference type="Proteomes" id="UP001557470">
    <property type="component" value="Unassembled WGS sequence"/>
</dbReference>
<keyword evidence="2" id="KW-1185">Reference proteome</keyword>
<proteinExistence type="predicted"/>
<sequence length="145" mass="16883">MKMGMVDRSSFFRIQDTYCVDTIKDFWNDKRAEIITKLQSKGPIVALGRTAKGCAILMIWNKDICNHFWYCCKTADTYEEFIDIWMALLHHVTGEHTWALGECQHGPLVERREKEWIESGSVAHDRLTEIILDGRWLKGPQVSCF</sequence>
<reference evidence="1 2" key="1">
    <citation type="submission" date="2024-06" db="EMBL/GenBank/DDBJ databases">
        <authorList>
            <person name="Pan Q."/>
            <person name="Wen M."/>
            <person name="Jouanno E."/>
            <person name="Zahm M."/>
            <person name="Klopp C."/>
            <person name="Cabau C."/>
            <person name="Louis A."/>
            <person name="Berthelot C."/>
            <person name="Parey E."/>
            <person name="Roest Crollius H."/>
            <person name="Montfort J."/>
            <person name="Robinson-Rechavi M."/>
            <person name="Bouchez O."/>
            <person name="Lampietro C."/>
            <person name="Lopez Roques C."/>
            <person name="Donnadieu C."/>
            <person name="Postlethwait J."/>
            <person name="Bobe J."/>
            <person name="Verreycken H."/>
            <person name="Guiguen Y."/>
        </authorList>
    </citation>
    <scope>NUCLEOTIDE SEQUENCE [LARGE SCALE GENOMIC DNA]</scope>
    <source>
        <strain evidence="1">Up_M1</strain>
        <tissue evidence="1">Testis</tissue>
    </source>
</reference>
<evidence type="ECO:0000313" key="1">
    <source>
        <dbReference type="EMBL" id="KAL1020965.1"/>
    </source>
</evidence>
<organism evidence="1 2">
    <name type="scientific">Umbra pygmaea</name>
    <name type="common">Eastern mudminnow</name>
    <dbReference type="NCBI Taxonomy" id="75934"/>
    <lineage>
        <taxon>Eukaryota</taxon>
        <taxon>Metazoa</taxon>
        <taxon>Chordata</taxon>
        <taxon>Craniata</taxon>
        <taxon>Vertebrata</taxon>
        <taxon>Euteleostomi</taxon>
        <taxon>Actinopterygii</taxon>
        <taxon>Neopterygii</taxon>
        <taxon>Teleostei</taxon>
        <taxon>Protacanthopterygii</taxon>
        <taxon>Esociformes</taxon>
        <taxon>Umbridae</taxon>
        <taxon>Umbra</taxon>
    </lineage>
</organism>
<dbReference type="EMBL" id="JAGEUA010000001">
    <property type="protein sequence ID" value="KAL1020965.1"/>
    <property type="molecule type" value="Genomic_DNA"/>
</dbReference>
<evidence type="ECO:0000313" key="2">
    <source>
        <dbReference type="Proteomes" id="UP001557470"/>
    </source>
</evidence>
<dbReference type="PANTHER" id="PTHR31751">
    <property type="entry name" value="SI:CH211-108C17.2-RELATED-RELATED"/>
    <property type="match status" value="1"/>
</dbReference>
<comment type="caution">
    <text evidence="1">The sequence shown here is derived from an EMBL/GenBank/DDBJ whole genome shotgun (WGS) entry which is preliminary data.</text>
</comment>
<accession>A0ABD0XHY6</accession>